<dbReference type="NCBIfam" id="TIGR00997">
    <property type="entry name" value="ispZ"/>
    <property type="match status" value="1"/>
</dbReference>
<dbReference type="PANTHER" id="PTHR36917">
    <property type="entry name" value="INTRACELLULAR SEPTATION PROTEIN A-RELATED"/>
    <property type="match status" value="1"/>
</dbReference>
<feature type="transmembrane region" description="Helical" evidence="5">
    <location>
        <begin position="60"/>
        <end position="78"/>
    </location>
</feature>
<protein>
    <recommendedName>
        <fullName evidence="5">Inner membrane-spanning protein YciB</fullName>
    </recommendedName>
</protein>
<evidence type="ECO:0000313" key="7">
    <source>
        <dbReference type="Proteomes" id="UP000236884"/>
    </source>
</evidence>
<accession>A0A0S3PRY7</accession>
<comment type="subcellular location">
    <subcellularLocation>
        <location evidence="5">Cell inner membrane</location>
        <topology evidence="5">Multi-pass membrane protein</topology>
    </subcellularLocation>
</comment>
<dbReference type="KEGG" id="vgo:GJW-30_1_01187"/>
<keyword evidence="1 5" id="KW-1003">Cell membrane</keyword>
<keyword evidence="3 5" id="KW-1133">Transmembrane helix</keyword>
<dbReference type="OrthoDB" id="9788219at2"/>
<feature type="transmembrane region" description="Helical" evidence="5">
    <location>
        <begin position="33"/>
        <end position="53"/>
    </location>
</feature>
<proteinExistence type="inferred from homology"/>
<keyword evidence="2 5" id="KW-0812">Transmembrane</keyword>
<dbReference type="AlphaFoldDB" id="A0A0S3PRY7"/>
<dbReference type="EMBL" id="AP014946">
    <property type="protein sequence ID" value="BAT58660.1"/>
    <property type="molecule type" value="Genomic_DNA"/>
</dbReference>
<evidence type="ECO:0000256" key="5">
    <source>
        <dbReference type="HAMAP-Rule" id="MF_00189"/>
    </source>
</evidence>
<feature type="transmembrane region" description="Helical" evidence="5">
    <location>
        <begin position="131"/>
        <end position="150"/>
    </location>
</feature>
<comment type="function">
    <text evidence="5">Plays a role in cell envelope biogenesis, maintenance of cell envelope integrity and membrane homeostasis.</text>
</comment>
<reference evidence="6 7" key="1">
    <citation type="submission" date="2015-08" db="EMBL/GenBank/DDBJ databases">
        <title>Investigation of the bacterial diversity of lava forest soil.</title>
        <authorList>
            <person name="Lee J.S."/>
        </authorList>
    </citation>
    <scope>NUCLEOTIDE SEQUENCE [LARGE SCALE GENOMIC DNA]</scope>
    <source>
        <strain evidence="6 7">GJW-30</strain>
    </source>
</reference>
<dbReference type="RefSeq" id="WP_096352924.1">
    <property type="nucleotide sequence ID" value="NZ_AP014946.1"/>
</dbReference>
<evidence type="ECO:0000256" key="3">
    <source>
        <dbReference type="ARBA" id="ARBA00022989"/>
    </source>
</evidence>
<dbReference type="PANTHER" id="PTHR36917:SF1">
    <property type="entry name" value="INNER MEMBRANE-SPANNING PROTEIN YCIB"/>
    <property type="match status" value="1"/>
</dbReference>
<sequence length="192" mass="21665">MSEKKSEPPLLRLALELGPLLLFFLVYSRVEMYTAIIVFMIVTAIAMAISFALTRHISTMSTVSAVIVFVFGGLTLYLHDETFFKMKPTIIYGLFAATLLGGLLFGKTLLQNVFGTIFEVTPAGWRVLTQRWGLFFLFLALLNEVVWRTMSTDFWVKFKVFGIIPLIFIFGMLQASVLDRYAVPKAPEGEKS</sequence>
<dbReference type="InterPro" id="IPR006008">
    <property type="entry name" value="YciB"/>
</dbReference>
<keyword evidence="4 5" id="KW-0472">Membrane</keyword>
<evidence type="ECO:0000256" key="4">
    <source>
        <dbReference type="ARBA" id="ARBA00023136"/>
    </source>
</evidence>
<organism evidence="6 7">
    <name type="scientific">Variibacter gotjawalensis</name>
    <dbReference type="NCBI Taxonomy" id="1333996"/>
    <lineage>
        <taxon>Bacteria</taxon>
        <taxon>Pseudomonadati</taxon>
        <taxon>Pseudomonadota</taxon>
        <taxon>Alphaproteobacteria</taxon>
        <taxon>Hyphomicrobiales</taxon>
        <taxon>Nitrobacteraceae</taxon>
        <taxon>Variibacter</taxon>
    </lineage>
</organism>
<evidence type="ECO:0000256" key="1">
    <source>
        <dbReference type="ARBA" id="ARBA00022475"/>
    </source>
</evidence>
<gene>
    <name evidence="5 6" type="primary">yciB</name>
    <name evidence="6" type="ORF">GJW-30_1_01187</name>
</gene>
<keyword evidence="5" id="KW-0997">Cell inner membrane</keyword>
<feature type="transmembrane region" description="Helical" evidence="5">
    <location>
        <begin position="156"/>
        <end position="178"/>
    </location>
</feature>
<dbReference type="GO" id="GO:0005886">
    <property type="term" value="C:plasma membrane"/>
    <property type="evidence" value="ECO:0007669"/>
    <property type="project" value="UniProtKB-SubCell"/>
</dbReference>
<feature type="transmembrane region" description="Helical" evidence="5">
    <location>
        <begin position="90"/>
        <end position="110"/>
    </location>
</feature>
<name>A0A0S3PRY7_9BRAD</name>
<dbReference type="NCBIfam" id="NF001323">
    <property type="entry name" value="PRK00259.1-1"/>
    <property type="match status" value="1"/>
</dbReference>
<evidence type="ECO:0000256" key="2">
    <source>
        <dbReference type="ARBA" id="ARBA00022692"/>
    </source>
</evidence>
<dbReference type="HAMAP" id="MF_00189">
    <property type="entry name" value="YciB"/>
    <property type="match status" value="1"/>
</dbReference>
<dbReference type="Proteomes" id="UP000236884">
    <property type="component" value="Chromosome"/>
</dbReference>
<evidence type="ECO:0000313" key="6">
    <source>
        <dbReference type="EMBL" id="BAT58660.1"/>
    </source>
</evidence>
<comment type="similarity">
    <text evidence="5">Belongs to the YciB family.</text>
</comment>
<keyword evidence="7" id="KW-1185">Reference proteome</keyword>
<dbReference type="Pfam" id="PF04279">
    <property type="entry name" value="IspA"/>
    <property type="match status" value="1"/>
</dbReference>
<feature type="transmembrane region" description="Helical" evidence="5">
    <location>
        <begin position="9"/>
        <end position="27"/>
    </location>
</feature>